<name>A0A814YFQ0_9BILA</name>
<reference evidence="7" key="1">
    <citation type="submission" date="2021-02" db="EMBL/GenBank/DDBJ databases">
        <authorList>
            <person name="Nowell W R."/>
        </authorList>
    </citation>
    <scope>NUCLEOTIDE SEQUENCE</scope>
</reference>
<dbReference type="InterPro" id="IPR012132">
    <property type="entry name" value="GMC_OxRdtase"/>
</dbReference>
<proteinExistence type="inferred from homology"/>
<dbReference type="PANTHER" id="PTHR11552">
    <property type="entry name" value="GLUCOSE-METHANOL-CHOLINE GMC OXIDOREDUCTASE"/>
    <property type="match status" value="1"/>
</dbReference>
<dbReference type="EMBL" id="CAJNOU010001605">
    <property type="protein sequence ID" value="CAF1228864.1"/>
    <property type="molecule type" value="Genomic_DNA"/>
</dbReference>
<evidence type="ECO:0000313" key="7">
    <source>
        <dbReference type="EMBL" id="CAF1228864.1"/>
    </source>
</evidence>
<dbReference type="Gene3D" id="3.30.530.20">
    <property type="match status" value="1"/>
</dbReference>
<evidence type="ECO:0000256" key="5">
    <source>
        <dbReference type="SAM" id="Phobius"/>
    </source>
</evidence>
<evidence type="ECO:0000256" key="4">
    <source>
        <dbReference type="ARBA" id="ARBA00022827"/>
    </source>
</evidence>
<dbReference type="InterPro" id="IPR013954">
    <property type="entry name" value="PNK3P"/>
</dbReference>
<dbReference type="Proteomes" id="UP000663889">
    <property type="component" value="Unassembled WGS sequence"/>
</dbReference>
<keyword evidence="5" id="KW-0812">Transmembrane</keyword>
<dbReference type="PROSITE" id="PS00624">
    <property type="entry name" value="GMC_OXRED_2"/>
    <property type="match status" value="1"/>
</dbReference>
<dbReference type="InterPro" id="IPR000172">
    <property type="entry name" value="GMC_OxRdtase_N"/>
</dbReference>
<dbReference type="SUPFAM" id="SSF55961">
    <property type="entry name" value="Bet v1-like"/>
    <property type="match status" value="2"/>
</dbReference>
<dbReference type="InterPro" id="IPR006549">
    <property type="entry name" value="HAD-SF_hydro_IIIA"/>
</dbReference>
<evidence type="ECO:0000259" key="6">
    <source>
        <dbReference type="PROSITE" id="PS00624"/>
    </source>
</evidence>
<evidence type="ECO:0000256" key="1">
    <source>
        <dbReference type="ARBA" id="ARBA00001974"/>
    </source>
</evidence>
<comment type="similarity">
    <text evidence="2">Belongs to the GMC oxidoreductase family.</text>
</comment>
<dbReference type="NCBIfam" id="TIGR01662">
    <property type="entry name" value="HAD-SF-IIIA"/>
    <property type="match status" value="1"/>
</dbReference>
<keyword evidence="5" id="KW-1133">Transmembrane helix</keyword>
<dbReference type="SUPFAM" id="SSF54373">
    <property type="entry name" value="FAD-linked reductases, C-terminal domain"/>
    <property type="match status" value="1"/>
</dbReference>
<dbReference type="SUPFAM" id="SSF51905">
    <property type="entry name" value="FAD/NAD(P)-binding domain"/>
    <property type="match status" value="1"/>
</dbReference>
<dbReference type="Pfam" id="PF10604">
    <property type="entry name" value="Polyketide_cyc2"/>
    <property type="match status" value="1"/>
</dbReference>
<comment type="cofactor">
    <cofactor evidence="1">
        <name>FAD</name>
        <dbReference type="ChEBI" id="CHEBI:57692"/>
    </cofactor>
</comment>
<gene>
    <name evidence="7" type="ORF">SEV965_LOCUS22586</name>
</gene>
<dbReference type="SUPFAM" id="SSF56784">
    <property type="entry name" value="HAD-like"/>
    <property type="match status" value="1"/>
</dbReference>
<dbReference type="Gene3D" id="3.40.50.1000">
    <property type="entry name" value="HAD superfamily/HAD-like"/>
    <property type="match status" value="1"/>
</dbReference>
<keyword evidence="3" id="KW-0285">Flavoprotein</keyword>
<dbReference type="InterPro" id="IPR007867">
    <property type="entry name" value="GMC_OxRtase_C"/>
</dbReference>
<evidence type="ECO:0000313" key="8">
    <source>
        <dbReference type="Proteomes" id="UP000663889"/>
    </source>
</evidence>
<dbReference type="Pfam" id="PF05199">
    <property type="entry name" value="GMC_oxred_C"/>
    <property type="match status" value="1"/>
</dbReference>
<dbReference type="InterPro" id="IPR023214">
    <property type="entry name" value="HAD_sf"/>
</dbReference>
<dbReference type="InterPro" id="IPR023393">
    <property type="entry name" value="START-like_dom_sf"/>
</dbReference>
<protein>
    <recommendedName>
        <fullName evidence="6">Glucose-methanol-choline oxidoreductase N-terminal domain-containing protein</fullName>
    </recommendedName>
</protein>
<dbReference type="PANTHER" id="PTHR11552:SF147">
    <property type="entry name" value="CHOLINE DEHYDROGENASE, MITOCHONDRIAL"/>
    <property type="match status" value="1"/>
</dbReference>
<dbReference type="Pfam" id="PF08645">
    <property type="entry name" value="PNK3P"/>
    <property type="match status" value="1"/>
</dbReference>
<evidence type="ECO:0000256" key="2">
    <source>
        <dbReference type="ARBA" id="ARBA00010790"/>
    </source>
</evidence>
<organism evidence="7 8">
    <name type="scientific">Rotaria sordida</name>
    <dbReference type="NCBI Taxonomy" id="392033"/>
    <lineage>
        <taxon>Eukaryota</taxon>
        <taxon>Metazoa</taxon>
        <taxon>Spiralia</taxon>
        <taxon>Gnathifera</taxon>
        <taxon>Rotifera</taxon>
        <taxon>Eurotatoria</taxon>
        <taxon>Bdelloidea</taxon>
        <taxon>Philodinida</taxon>
        <taxon>Philodinidae</taxon>
        <taxon>Rotaria</taxon>
    </lineage>
</organism>
<dbReference type="InterPro" id="IPR036412">
    <property type="entry name" value="HAD-like_sf"/>
</dbReference>
<keyword evidence="4" id="KW-0274">FAD</keyword>
<dbReference type="InterPro" id="IPR036188">
    <property type="entry name" value="FAD/NAD-bd_sf"/>
</dbReference>
<evidence type="ECO:0000256" key="3">
    <source>
        <dbReference type="ARBA" id="ARBA00022630"/>
    </source>
</evidence>
<feature type="domain" description="Glucose-methanol-choline oxidoreductase N-terminal" evidence="6">
    <location>
        <begin position="360"/>
        <end position="374"/>
    </location>
</feature>
<dbReference type="GO" id="GO:0016614">
    <property type="term" value="F:oxidoreductase activity, acting on CH-OH group of donors"/>
    <property type="evidence" value="ECO:0007669"/>
    <property type="project" value="InterPro"/>
</dbReference>
<dbReference type="GO" id="GO:0050660">
    <property type="term" value="F:flavin adenine dinucleotide binding"/>
    <property type="evidence" value="ECO:0007669"/>
    <property type="project" value="InterPro"/>
</dbReference>
<keyword evidence="5" id="KW-0472">Membrane</keyword>
<dbReference type="InterPro" id="IPR019587">
    <property type="entry name" value="Polyketide_cyclase/dehydratase"/>
</dbReference>
<dbReference type="CDD" id="cd07821">
    <property type="entry name" value="PYR_PYL_RCAR_like"/>
    <property type="match status" value="1"/>
</dbReference>
<accession>A0A814YFQ0</accession>
<sequence length="1121" mass="126616">MTPSNDKSLRNVTKTHVVMFSIITLFTLVLVALVAATLAIVVKINNRYDSSSVINSVTIPNNTVVIWEDNRTVVAPIKDLATYHFIIVGCGTSGAVLASRLSENPNFRIICIEKGPNDLPDSNAWDGMKIPKDLNFISPHDPIVISTRQQIQNKPIYIPRSMGLGGTSRIYGMINVRPSPDTLRDWPQGWHYDDLLPYYKKLEDHYCNYDHTNITRDECELYHGKSGPMQVNSLDTSAFHKLSKAFTEICYDSSQPWNGYSDDYNGDLINKPYSCSLFQQFKYHSNRSSNASTFSRGSSKSGYLTSQVLDRPNLSVIVDATVTRIIFDDTNRAIGVEYFDPISHTIKRIHAFYEVILAAGAFSTPHLLQVSGVGDPDHLKQINITLVANNTHVGKNLADHISMAYIVQLNVCDEALNGTNGPFSWLMQFNSGVRKNQSRNIRDIQIYLMDTADGRFTNSDRFCSNELKSSCDANNPTNSTFRIILHSSDFSFGTVKALTSSIFDKPAIDLGWTKFSEDDKKAVSVVFNLLRSHTMNKSTEFGKLIAREILPGKLTLDEYLQDHADSALHPACSCRLGFCTDEQLIVRGTRSLRVCDASSFGSQLDGNPAATIYAMAEMLSDRLLKQYTTQQQIGIWKMRDTMLVFESKDSSSNSKIASFDLEETLTSTNPLNESDWHLLNAFVVPRLNDLYSHGYKIVVFTNQPNLCRNNSNDDTSLLNNRLRWQFKVETIVRVLEVPIQIFISTCYDDYHKPHATMWHDFVWQFNSGVSINYKASFYVGHKTKLDELSNINAQFAANIPLAYYLPEQQFNNDSFSKSMKRFNVIQTVQIPASADIVWNLIGGFFDIHKWHPQILATEMDDQQPMPIKRRIIFANEMIDTIEQLDFLDNRRREYQYINVGGNGGKLVQHFKSKLHVIEDNNGQSSIVSWSGSFDSYNDAVSDFYRIGLNSLAGLFSPSLPCSGGNSYFNKTLPTKNGRPNLHVYWRQEYNINASALWKIVGVWKGKLNGQLSFEPGSEYSFKLPDPMPRIYETLLSYDETNYEFVYCMRPTVPRSLPATNYISMKKVVSTGPTSSAWIRTGQMLVDDGTTAEQAADQVLTDVFVAGGERPRQQLQNSTRKP</sequence>
<feature type="transmembrane region" description="Helical" evidence="5">
    <location>
        <begin position="17"/>
        <end position="42"/>
    </location>
</feature>
<dbReference type="AlphaFoldDB" id="A0A814YFQ0"/>
<dbReference type="Gene3D" id="3.30.560.10">
    <property type="entry name" value="Glucose Oxidase, domain 3"/>
    <property type="match status" value="1"/>
</dbReference>
<dbReference type="Gene3D" id="3.50.50.60">
    <property type="entry name" value="FAD/NAD(P)-binding domain"/>
    <property type="match status" value="1"/>
</dbReference>
<dbReference type="Pfam" id="PF00732">
    <property type="entry name" value="GMC_oxred_N"/>
    <property type="match status" value="1"/>
</dbReference>
<comment type="caution">
    <text evidence="7">The sequence shown here is derived from an EMBL/GenBank/DDBJ whole genome shotgun (WGS) entry which is preliminary data.</text>
</comment>